<accession>A0AAD9MQG8</accession>
<evidence type="ECO:0000313" key="2">
    <source>
        <dbReference type="Proteomes" id="UP001209878"/>
    </source>
</evidence>
<dbReference type="PANTHER" id="PTHR24024">
    <property type="entry name" value="PULMONARY SURFACTANT-ASSOCIATED PROTEIN A"/>
    <property type="match status" value="1"/>
</dbReference>
<organism evidence="1 2">
    <name type="scientific">Ridgeia piscesae</name>
    <name type="common">Tubeworm</name>
    <dbReference type="NCBI Taxonomy" id="27915"/>
    <lineage>
        <taxon>Eukaryota</taxon>
        <taxon>Metazoa</taxon>
        <taxon>Spiralia</taxon>
        <taxon>Lophotrochozoa</taxon>
        <taxon>Annelida</taxon>
        <taxon>Polychaeta</taxon>
        <taxon>Sedentaria</taxon>
        <taxon>Canalipalpata</taxon>
        <taxon>Sabellida</taxon>
        <taxon>Siboglinidae</taxon>
        <taxon>Ridgeia</taxon>
    </lineage>
</organism>
<sequence>MCRAGGIRQVKVMIPAKKQCPTGWTREYHGYLCTGGDIYHQSTFECVDEEPEVIEGTPGNENGALFFNVEAACGHSLPCPKYVHGWALTCVVCTK</sequence>
<comment type="caution">
    <text evidence="1">The sequence shown here is derived from an EMBL/GenBank/DDBJ whole genome shotgun (WGS) entry which is preliminary data.</text>
</comment>
<gene>
    <name evidence="1" type="ORF">NP493_4950g00001</name>
</gene>
<protein>
    <submittedName>
        <fullName evidence="1">Uncharacterized protein</fullName>
    </submittedName>
</protein>
<dbReference type="InterPro" id="IPR051077">
    <property type="entry name" value="Ca-dependent_lectin"/>
</dbReference>
<dbReference type="PANTHER" id="PTHR24024:SF18">
    <property type="entry name" value="SHORT-CHAIN COLLAGEN C4-LIKE"/>
    <property type="match status" value="1"/>
</dbReference>
<dbReference type="Proteomes" id="UP001209878">
    <property type="component" value="Unassembled WGS sequence"/>
</dbReference>
<proteinExistence type="predicted"/>
<dbReference type="AlphaFoldDB" id="A0AAD9MQG8"/>
<dbReference type="GO" id="GO:0005615">
    <property type="term" value="C:extracellular space"/>
    <property type="evidence" value="ECO:0007669"/>
    <property type="project" value="TreeGrafter"/>
</dbReference>
<name>A0AAD9MQG8_RIDPI</name>
<keyword evidence="2" id="KW-1185">Reference proteome</keyword>
<evidence type="ECO:0000313" key="1">
    <source>
        <dbReference type="EMBL" id="KAK2142192.1"/>
    </source>
</evidence>
<dbReference type="EMBL" id="JAODUO010004960">
    <property type="protein sequence ID" value="KAK2142192.1"/>
    <property type="molecule type" value="Genomic_DNA"/>
</dbReference>
<reference evidence="1" key="1">
    <citation type="journal article" date="2023" name="Mol. Biol. Evol.">
        <title>Third-Generation Sequencing Reveals the Adaptive Role of the Epigenome in Three Deep-Sea Polychaetes.</title>
        <authorList>
            <person name="Perez M."/>
            <person name="Aroh O."/>
            <person name="Sun Y."/>
            <person name="Lan Y."/>
            <person name="Juniper S.K."/>
            <person name="Young C.R."/>
            <person name="Angers B."/>
            <person name="Qian P.Y."/>
        </authorList>
    </citation>
    <scope>NUCLEOTIDE SEQUENCE</scope>
    <source>
        <strain evidence="1">R07B-5</strain>
    </source>
</reference>